<dbReference type="RefSeq" id="XP_014521645.1">
    <property type="nucleotide sequence ID" value="XM_014666159.2"/>
</dbReference>
<reference evidence="3 4" key="1">
    <citation type="submission" date="2025-04" db="UniProtKB">
        <authorList>
            <consortium name="RefSeq"/>
        </authorList>
    </citation>
    <scope>IDENTIFICATION</scope>
    <source>
        <tissue evidence="3 4">Leaf</tissue>
    </source>
</reference>
<keyword evidence="2" id="KW-1185">Reference proteome</keyword>
<organism evidence="2 3">
    <name type="scientific">Vigna radiata var. radiata</name>
    <name type="common">Mung bean</name>
    <name type="synonym">Phaseolus aureus</name>
    <dbReference type="NCBI Taxonomy" id="3916"/>
    <lineage>
        <taxon>Eukaryota</taxon>
        <taxon>Viridiplantae</taxon>
        <taxon>Streptophyta</taxon>
        <taxon>Embryophyta</taxon>
        <taxon>Tracheophyta</taxon>
        <taxon>Spermatophyta</taxon>
        <taxon>Magnoliopsida</taxon>
        <taxon>eudicotyledons</taxon>
        <taxon>Gunneridae</taxon>
        <taxon>Pentapetalae</taxon>
        <taxon>rosids</taxon>
        <taxon>fabids</taxon>
        <taxon>Fabales</taxon>
        <taxon>Fabaceae</taxon>
        <taxon>Papilionoideae</taxon>
        <taxon>50 kb inversion clade</taxon>
        <taxon>NPAAA clade</taxon>
        <taxon>indigoferoid/millettioid clade</taxon>
        <taxon>Phaseoleae</taxon>
        <taxon>Vigna</taxon>
    </lineage>
</organism>
<dbReference type="KEGG" id="vra:106778214"/>
<keyword evidence="1" id="KW-1133">Transmembrane helix</keyword>
<keyword evidence="1" id="KW-0812">Transmembrane</keyword>
<dbReference type="AlphaFoldDB" id="A0A1S3VTL1"/>
<dbReference type="GeneID" id="106778214"/>
<sequence length="101" mass="11557">MDRVLKPKVTNDLQHNFIRGRFSGFGKDSAIVGWMLTILTRRNIIGRSLGGVAWSDGFYSPCSGAILDPGFWIFMLWMIQSFCMRKNLFNQVVRLSHPECT</sequence>
<dbReference type="STRING" id="3916.A0A1S3VTL1"/>
<evidence type="ECO:0000313" key="3">
    <source>
        <dbReference type="RefSeq" id="XP_014521645.1"/>
    </source>
</evidence>
<protein>
    <submittedName>
        <fullName evidence="3 4">Uncharacterized protein LOC106778214 isoform X1</fullName>
    </submittedName>
</protein>
<proteinExistence type="predicted"/>
<feature type="transmembrane region" description="Helical" evidence="1">
    <location>
        <begin position="58"/>
        <end position="79"/>
    </location>
</feature>
<dbReference type="RefSeq" id="XP_022631823.1">
    <property type="nucleotide sequence ID" value="XM_022776102.1"/>
</dbReference>
<evidence type="ECO:0000256" key="1">
    <source>
        <dbReference type="SAM" id="Phobius"/>
    </source>
</evidence>
<keyword evidence="1" id="KW-0472">Membrane</keyword>
<evidence type="ECO:0000313" key="2">
    <source>
        <dbReference type="Proteomes" id="UP000087766"/>
    </source>
</evidence>
<dbReference type="Proteomes" id="UP000087766">
    <property type="component" value="Unplaced"/>
</dbReference>
<gene>
    <name evidence="3 4" type="primary">LOC106778214</name>
</gene>
<evidence type="ECO:0000313" key="4">
    <source>
        <dbReference type="RefSeq" id="XP_022631823.1"/>
    </source>
</evidence>
<accession>A0A1S3VTL1</accession>
<name>A0A1S3VTL1_VIGRR</name>